<comment type="caution">
    <text evidence="2">The sequence shown here is derived from an EMBL/GenBank/DDBJ whole genome shotgun (WGS) entry which is preliminary data.</text>
</comment>
<dbReference type="Pfam" id="PF13620">
    <property type="entry name" value="CarboxypepD_reg"/>
    <property type="match status" value="1"/>
</dbReference>
<evidence type="ECO:0000313" key="3">
    <source>
        <dbReference type="Proteomes" id="UP001596407"/>
    </source>
</evidence>
<dbReference type="GeneID" id="79305828"/>
<proteinExistence type="predicted"/>
<dbReference type="Gene3D" id="2.60.40.1120">
    <property type="entry name" value="Carboxypeptidase-like, regulatory domain"/>
    <property type="match status" value="1"/>
</dbReference>
<sequence>MTGSYPDGEASDRTELQCPACFTTGLDSIDRITGQYDTRREEYVYATQCPNDDCEVERVPPEEVRRQLSSGVGVGVGFDFDLAGVVREFSLRTAAMVAAVCLLAVAAVLASGGLSLSVNPGLGGTASASDAPYENLSTADASLTVSDEMGNWTVYGYGGAYVVTGDLHGTVVYLTPAGNVTRTPYFFSSRANARDAVLAWRAKHETDPSQYPRPDAPNSTALYQSSNWTAFEFNGSYVVAGRINDSLVYLYPNGTYAERPYVYENVSDARRAIVNWEVHAGEYGSQLPSVEPVPLEDVKSDLREWDPDGIDWPTQTPASGDYDWQWPSDEYDPTNTSETATTDVIRGAVYDDADHAVAGATVYLERAGRTVTTGANGTFEFGNVTPGNDTLFVEPPTGSSLAASRPVNVTVTEAGDLRVQGSPENVVFFETADGTVAENSLRLLTRPSQRIELTGTGSALASTIQFAQPLNAENTSVSLTGLYTAGEQTKTVSGHNTAETVPIDGNRVPDRQRLGLSGQVASERVSTSGTYTGSGSAPTLPVRGNMPPRDVRVDLAANLSENRVTDSETLGLDARPTRAVVSQLTDGETGVVEVRRNGTYEVAVEWKMRNTQYGGMHGRFTVSACDESGCRQLTTVERRFGGGRYRASRSGTYRTTVALDAGEHLEIEVAESGWGKTMIPAQVVTTYQGERTSATETVTVGGNLPPANASLTLTGNDGVETRYGTPRVNVHGNPEDYGSVSREKTRTLFYARESGYYTLRLPWVVKATTATTYGDEHGGRADLALHVGDETVLSKTAETAPGGRDVDSGTYRERVYLNAGETVRAEMEATDAATVRVSGTDAGVVTTAPTGRVEVTVNGRTYQTSALAPGESETPTLSLQNGTNQIEVETTGGKQVGFDLAYTERTGTRRPVVRVGGETVCAFTGVLDGTRTCDVPQSLLDGESARFEITTASGPVAYNVSYRARAAPTNATVTVNGETYRYPSEFDGRGPLTDGVVSRNVSALALGANTVEVATPEVDGLRPTVTATLQYAGEARQTTKPSVVVESPDGTTHRKVVPEAVLGPDGTLNGTYDVVVPADWFGRGWNVVRVETADASQVRAVVQSSGLTRQVRTFNTTA</sequence>
<dbReference type="RefSeq" id="WP_276282762.1">
    <property type="nucleotide sequence ID" value="NZ_CP119812.1"/>
</dbReference>
<accession>A0ABD5WHK3</accession>
<dbReference type="InterPro" id="IPR013784">
    <property type="entry name" value="Carb-bd-like_fold"/>
</dbReference>
<dbReference type="EMBL" id="JBHSZH010000002">
    <property type="protein sequence ID" value="MFC7079220.1"/>
    <property type="molecule type" value="Genomic_DNA"/>
</dbReference>
<reference evidence="2 3" key="1">
    <citation type="journal article" date="2019" name="Int. J. Syst. Evol. Microbiol.">
        <title>The Global Catalogue of Microorganisms (GCM) 10K type strain sequencing project: providing services to taxonomists for standard genome sequencing and annotation.</title>
        <authorList>
            <consortium name="The Broad Institute Genomics Platform"/>
            <consortium name="The Broad Institute Genome Sequencing Center for Infectious Disease"/>
            <person name="Wu L."/>
            <person name="Ma J."/>
        </authorList>
    </citation>
    <scope>NUCLEOTIDE SEQUENCE [LARGE SCALE GENOMIC DNA]</scope>
    <source>
        <strain evidence="2 3">DT72</strain>
    </source>
</reference>
<feature type="region of interest" description="Disordered" evidence="1">
    <location>
        <begin position="518"/>
        <end position="547"/>
    </location>
</feature>
<evidence type="ECO:0000256" key="1">
    <source>
        <dbReference type="SAM" id="MobiDB-lite"/>
    </source>
</evidence>
<name>A0ABD5WHK3_9EURY</name>
<gene>
    <name evidence="2" type="ORF">ACFQJ6_02765</name>
</gene>
<organism evidence="2 3">
    <name type="scientific">Halorussus caseinilyticus</name>
    <dbReference type="NCBI Taxonomy" id="3034025"/>
    <lineage>
        <taxon>Archaea</taxon>
        <taxon>Methanobacteriati</taxon>
        <taxon>Methanobacteriota</taxon>
        <taxon>Stenosarchaea group</taxon>
        <taxon>Halobacteria</taxon>
        <taxon>Halobacteriales</taxon>
        <taxon>Haladaptataceae</taxon>
        <taxon>Halorussus</taxon>
    </lineage>
</organism>
<dbReference type="SUPFAM" id="SSF49452">
    <property type="entry name" value="Starch-binding domain-like"/>
    <property type="match status" value="1"/>
</dbReference>
<evidence type="ECO:0000313" key="2">
    <source>
        <dbReference type="EMBL" id="MFC7079220.1"/>
    </source>
</evidence>
<feature type="compositionally biased region" description="Low complexity" evidence="1">
    <location>
        <begin position="526"/>
        <end position="536"/>
    </location>
</feature>
<dbReference type="AlphaFoldDB" id="A0ABD5WHK3"/>
<protein>
    <submittedName>
        <fullName evidence="2">Carboxypeptidase-like regulatory domain-containing protein</fullName>
    </submittedName>
</protein>
<dbReference type="Proteomes" id="UP001596407">
    <property type="component" value="Unassembled WGS sequence"/>
</dbReference>
<keyword evidence="3" id="KW-1185">Reference proteome</keyword>